<keyword evidence="3" id="KW-1185">Reference proteome</keyword>
<dbReference type="OrthoDB" id="8687154at2"/>
<dbReference type="InterPro" id="IPR007076">
    <property type="entry name" value="TfoX_N"/>
</dbReference>
<evidence type="ECO:0000259" key="1">
    <source>
        <dbReference type="Pfam" id="PF04993"/>
    </source>
</evidence>
<dbReference type="SUPFAM" id="SSF159894">
    <property type="entry name" value="YgaC/TfoX-N like"/>
    <property type="match status" value="1"/>
</dbReference>
<gene>
    <name evidence="2" type="ORF">EDC38_2425</name>
</gene>
<sequence>MSVSQPALSRALHHLSQVAPVSYRRIFAGIGLYHQQHLFAIMADDRLYFRVDDASRQPYLDRAMPALQPRGAGSSVSHFYQLPDVVLEDSSELLFWMRAAVEASQAPLPEPAYVTAPTQSPVRRFSAG</sequence>
<dbReference type="Proteomes" id="UP000273643">
    <property type="component" value="Unassembled WGS sequence"/>
</dbReference>
<dbReference type="Gene3D" id="3.30.1460.30">
    <property type="entry name" value="YgaC/TfoX-N like chaperone"/>
    <property type="match status" value="1"/>
</dbReference>
<accession>A0A3N1P3P9</accession>
<dbReference type="Pfam" id="PF04993">
    <property type="entry name" value="TfoX_N"/>
    <property type="match status" value="1"/>
</dbReference>
<organism evidence="2 3">
    <name type="scientific">Marinimicrobium koreense</name>
    <dbReference type="NCBI Taxonomy" id="306545"/>
    <lineage>
        <taxon>Bacteria</taxon>
        <taxon>Pseudomonadati</taxon>
        <taxon>Pseudomonadota</taxon>
        <taxon>Gammaproteobacteria</taxon>
        <taxon>Cellvibrionales</taxon>
        <taxon>Cellvibrionaceae</taxon>
        <taxon>Marinimicrobium</taxon>
    </lineage>
</organism>
<dbReference type="RefSeq" id="WP_123638729.1">
    <property type="nucleotide sequence ID" value="NZ_JBHYFO010000001.1"/>
</dbReference>
<dbReference type="EMBL" id="RJUK01000001">
    <property type="protein sequence ID" value="ROQ21797.1"/>
    <property type="molecule type" value="Genomic_DNA"/>
</dbReference>
<protein>
    <submittedName>
        <fullName evidence="2">DNA transformation protein</fullName>
    </submittedName>
</protein>
<proteinExistence type="predicted"/>
<dbReference type="AlphaFoldDB" id="A0A3N1P3P9"/>
<name>A0A3N1P3P9_9GAMM</name>
<feature type="domain" description="TfoX N-terminal" evidence="1">
    <location>
        <begin position="14"/>
        <end position="103"/>
    </location>
</feature>
<reference evidence="2 3" key="1">
    <citation type="submission" date="2018-11" db="EMBL/GenBank/DDBJ databases">
        <title>Genomic Encyclopedia of Type Strains, Phase IV (KMG-IV): sequencing the most valuable type-strain genomes for metagenomic binning, comparative biology and taxonomic classification.</title>
        <authorList>
            <person name="Goeker M."/>
        </authorList>
    </citation>
    <scope>NUCLEOTIDE SEQUENCE [LARGE SCALE GENOMIC DNA]</scope>
    <source>
        <strain evidence="2 3">DSM 16974</strain>
    </source>
</reference>
<evidence type="ECO:0000313" key="3">
    <source>
        <dbReference type="Proteomes" id="UP000273643"/>
    </source>
</evidence>
<evidence type="ECO:0000313" key="2">
    <source>
        <dbReference type="EMBL" id="ROQ21797.1"/>
    </source>
</evidence>
<comment type="caution">
    <text evidence="2">The sequence shown here is derived from an EMBL/GenBank/DDBJ whole genome shotgun (WGS) entry which is preliminary data.</text>
</comment>